<dbReference type="Pfam" id="PF00535">
    <property type="entry name" value="Glycos_transf_2"/>
    <property type="match status" value="1"/>
</dbReference>
<feature type="domain" description="Glycosyltransferase 2-like" evidence="4">
    <location>
        <begin position="22"/>
        <end position="187"/>
    </location>
</feature>
<accession>A0A8G2CC96</accession>
<comment type="caution">
    <text evidence="5">The sequence shown here is derived from an EMBL/GenBank/DDBJ whole genome shotgun (WGS) entry which is preliminary data.</text>
</comment>
<evidence type="ECO:0000313" key="6">
    <source>
        <dbReference type="Proteomes" id="UP000184001"/>
    </source>
</evidence>
<sequence length="353" mass="39404">MPAMLNIAGIFYSMNIPHPTVSVVLPVFNGAATLPTAVDSILAQSFTDFELILVDDGSTDCTLKIVKGYVAQDERVRGFTIPHSGVATAANAGLSKVRAPLIARMDADDYSMPERLAQQATYMHGHPEIGILGTCVKFGGNRETAGGYARYVDWTNTLLTPEEIRLRRFQEAPFAHPSTMYRTKLVDRFGGYKTGNLPEDYELWLRWMSFGVKAAKLPTTLLVWNDPPDRLSRTGEQCMVDNFYKMKSPYLADWLHKNVSPTRRIYVIGAGKTSRQRALILEQYGIVITGWIDVDPNKIGNIVNGKRVVGREILEQETCFAIAYLAGHDANDQLEEFMHTKGYKLGKDYILAS</sequence>
<dbReference type="EMBL" id="FQZR01000015">
    <property type="protein sequence ID" value="SHJ75509.1"/>
    <property type="molecule type" value="Genomic_DNA"/>
</dbReference>
<organism evidence="5 6">
    <name type="scientific">Halodesulfovibrio aestuarii</name>
    <dbReference type="NCBI Taxonomy" id="126333"/>
    <lineage>
        <taxon>Bacteria</taxon>
        <taxon>Pseudomonadati</taxon>
        <taxon>Thermodesulfobacteriota</taxon>
        <taxon>Desulfovibrionia</taxon>
        <taxon>Desulfovibrionales</taxon>
        <taxon>Desulfovibrionaceae</taxon>
        <taxon>Halodesulfovibrio</taxon>
    </lineage>
</organism>
<evidence type="ECO:0000256" key="1">
    <source>
        <dbReference type="ARBA" id="ARBA00006739"/>
    </source>
</evidence>
<keyword evidence="3 5" id="KW-0808">Transferase</keyword>
<dbReference type="InterPro" id="IPR029044">
    <property type="entry name" value="Nucleotide-diphossugar_trans"/>
</dbReference>
<evidence type="ECO:0000313" key="5">
    <source>
        <dbReference type="EMBL" id="SHJ75509.1"/>
    </source>
</evidence>
<dbReference type="Proteomes" id="UP000184001">
    <property type="component" value="Unassembled WGS sequence"/>
</dbReference>
<dbReference type="GO" id="GO:0016757">
    <property type="term" value="F:glycosyltransferase activity"/>
    <property type="evidence" value="ECO:0007669"/>
    <property type="project" value="UniProtKB-KW"/>
</dbReference>
<name>A0A8G2CC96_9BACT</name>
<dbReference type="PANTHER" id="PTHR43685:SF5">
    <property type="entry name" value="GLYCOSYLTRANSFERASE EPSE-RELATED"/>
    <property type="match status" value="1"/>
</dbReference>
<dbReference type="InterPro" id="IPR001173">
    <property type="entry name" value="Glyco_trans_2-like"/>
</dbReference>
<proteinExistence type="inferred from homology"/>
<keyword evidence="2" id="KW-0328">Glycosyltransferase</keyword>
<reference evidence="5 6" key="1">
    <citation type="submission" date="2016-11" db="EMBL/GenBank/DDBJ databases">
        <authorList>
            <person name="Varghese N."/>
            <person name="Submissions S."/>
        </authorList>
    </citation>
    <scope>NUCLEOTIDE SEQUENCE [LARGE SCALE GENOMIC DNA]</scope>
    <source>
        <strain evidence="5 6">DSM 17919</strain>
    </source>
</reference>
<evidence type="ECO:0000256" key="3">
    <source>
        <dbReference type="ARBA" id="ARBA00022679"/>
    </source>
</evidence>
<dbReference type="PANTHER" id="PTHR43685">
    <property type="entry name" value="GLYCOSYLTRANSFERASE"/>
    <property type="match status" value="1"/>
</dbReference>
<gene>
    <name evidence="5" type="ORF">SAMN05660830_03150</name>
</gene>
<dbReference type="AlphaFoldDB" id="A0A8G2CC96"/>
<evidence type="ECO:0000259" key="4">
    <source>
        <dbReference type="Pfam" id="PF00535"/>
    </source>
</evidence>
<dbReference type="InterPro" id="IPR050834">
    <property type="entry name" value="Glycosyltransf_2"/>
</dbReference>
<protein>
    <submittedName>
        <fullName evidence="5">Glycosyl transferase family 2</fullName>
    </submittedName>
</protein>
<evidence type="ECO:0000256" key="2">
    <source>
        <dbReference type="ARBA" id="ARBA00022676"/>
    </source>
</evidence>
<comment type="similarity">
    <text evidence="1">Belongs to the glycosyltransferase 2 family.</text>
</comment>
<dbReference type="SUPFAM" id="SSF53448">
    <property type="entry name" value="Nucleotide-diphospho-sugar transferases"/>
    <property type="match status" value="1"/>
</dbReference>
<dbReference type="Gene3D" id="3.90.550.10">
    <property type="entry name" value="Spore Coat Polysaccharide Biosynthesis Protein SpsA, Chain A"/>
    <property type="match status" value="1"/>
</dbReference>